<evidence type="ECO:0000313" key="2">
    <source>
        <dbReference type="EMBL" id="MDQ2095736.1"/>
    </source>
</evidence>
<reference evidence="2" key="1">
    <citation type="submission" date="2022-07" db="EMBL/GenBank/DDBJ databases">
        <authorList>
            <person name="Otstavnykh N."/>
            <person name="Isaeva M."/>
            <person name="Bystritskaya E."/>
        </authorList>
    </citation>
    <scope>NUCLEOTIDE SEQUENCE</scope>
    <source>
        <strain evidence="2">10Alg 79</strain>
    </source>
</reference>
<name>A0AAJ1X6Q4_9RHOB</name>
<dbReference type="InterPro" id="IPR014914">
    <property type="entry name" value="RES_dom"/>
</dbReference>
<dbReference type="Proteomes" id="UP001227162">
    <property type="component" value="Unassembled WGS sequence"/>
</dbReference>
<dbReference type="AlphaFoldDB" id="A0AAJ1X6Q4"/>
<accession>A0AAJ1X6Q4</accession>
<dbReference type="EMBL" id="JANFFA010000005">
    <property type="protein sequence ID" value="MDQ2095736.1"/>
    <property type="molecule type" value="Genomic_DNA"/>
</dbReference>
<gene>
    <name evidence="2" type="ORF">NOI20_16580</name>
</gene>
<proteinExistence type="predicted"/>
<evidence type="ECO:0000313" key="3">
    <source>
        <dbReference type="Proteomes" id="UP001227162"/>
    </source>
</evidence>
<organism evidence="2 3">
    <name type="scientific">Rhodalgimonas zhirmunskyi</name>
    <dbReference type="NCBI Taxonomy" id="2964767"/>
    <lineage>
        <taxon>Bacteria</taxon>
        <taxon>Pseudomonadati</taxon>
        <taxon>Pseudomonadota</taxon>
        <taxon>Alphaproteobacteria</taxon>
        <taxon>Rhodobacterales</taxon>
        <taxon>Roseobacteraceae</taxon>
        <taxon>Rhodalgimonas</taxon>
    </lineage>
</organism>
<keyword evidence="3" id="KW-1185">Reference proteome</keyword>
<feature type="domain" description="RES" evidence="1">
    <location>
        <begin position="23"/>
        <end position="146"/>
    </location>
</feature>
<dbReference type="SMART" id="SM00953">
    <property type="entry name" value="RES"/>
    <property type="match status" value="1"/>
</dbReference>
<comment type="caution">
    <text evidence="2">The sequence shown here is derived from an EMBL/GenBank/DDBJ whole genome shotgun (WGS) entry which is preliminary data.</text>
</comment>
<protein>
    <submittedName>
        <fullName evidence="2">RES family NAD+ phosphorylase</fullName>
    </submittedName>
</protein>
<sequence>MAVPRICTFSGPVWRLLPEALVPVPATPAKAPEGRFHHSGQVAAYASLSAEGAAVAIQRYLTDGQARMLVPMWLEARRVVDHRGDPGASIIWQDVRAEGTVSPTWAYSDAARAAGAEAMLYSSRTRPELSHVVVFAPGCLRLAGPVTPFDG</sequence>
<reference evidence="2" key="2">
    <citation type="submission" date="2023-04" db="EMBL/GenBank/DDBJ databases">
        <title>'Rhodoalgimonas zhirmunskyi' gen. nov., isolated from a red alga.</title>
        <authorList>
            <person name="Nedashkovskaya O.I."/>
            <person name="Otstavnykh N.Y."/>
            <person name="Bystritskaya E.P."/>
            <person name="Balabanova L.A."/>
            <person name="Isaeva M.P."/>
        </authorList>
    </citation>
    <scope>NUCLEOTIDE SEQUENCE</scope>
    <source>
        <strain evidence="2">10Alg 79</strain>
    </source>
</reference>
<dbReference type="Pfam" id="PF08808">
    <property type="entry name" value="RES"/>
    <property type="match status" value="1"/>
</dbReference>
<evidence type="ECO:0000259" key="1">
    <source>
        <dbReference type="SMART" id="SM00953"/>
    </source>
</evidence>